<organism evidence="2 3">
    <name type="scientific">Candidatus Phytoplasma melaleucae</name>
    <dbReference type="NCBI Taxonomy" id="2982630"/>
    <lineage>
        <taxon>Bacteria</taxon>
        <taxon>Bacillati</taxon>
        <taxon>Mycoplasmatota</taxon>
        <taxon>Mollicutes</taxon>
        <taxon>Acholeplasmatales</taxon>
        <taxon>Acholeplasmataceae</taxon>
        <taxon>Candidatus Phytoplasma</taxon>
    </lineage>
</organism>
<protein>
    <submittedName>
        <fullName evidence="2">Uncharacterized protein</fullName>
    </submittedName>
</protein>
<gene>
    <name evidence="2" type="ORF">OC680_01445</name>
</gene>
<keyword evidence="3" id="KW-1185">Reference proteome</keyword>
<name>A0ABT9DDM7_9MOLU</name>
<dbReference type="EMBL" id="JAOSID010000004">
    <property type="protein sequence ID" value="MDO8168147.1"/>
    <property type="molecule type" value="Genomic_DNA"/>
</dbReference>
<feature type="transmembrane region" description="Helical" evidence="1">
    <location>
        <begin position="21"/>
        <end position="39"/>
    </location>
</feature>
<evidence type="ECO:0000313" key="2">
    <source>
        <dbReference type="EMBL" id="MDO8168147.1"/>
    </source>
</evidence>
<keyword evidence="1" id="KW-0812">Transmembrane</keyword>
<reference evidence="2 3" key="1">
    <citation type="journal article" date="2023" name="Int. J. Syst. Evol. Microbiol.">
        <title>The observation of taxonomic boundaries for the 16SrII and 16SrXXV phytoplasmas using genome-based delimitation.</title>
        <authorList>
            <person name="Rodrigues Jardim B."/>
            <person name="Tran-Nguyen L.T.T."/>
            <person name="Gambley C."/>
            <person name="Al-Sadi A.M."/>
            <person name="Al-Subhi A.M."/>
            <person name="Foissac X."/>
            <person name="Salar P."/>
            <person name="Cai H."/>
            <person name="Yang J.Y."/>
            <person name="Davis R."/>
            <person name="Jones L."/>
            <person name="Rodoni B."/>
            <person name="Constable F.E."/>
        </authorList>
    </citation>
    <scope>NUCLEOTIDE SEQUENCE [LARGE SCALE GENOMIC DNA]</scope>
    <source>
        <strain evidence="2">BAWM-155c</strain>
    </source>
</reference>
<sequence>MMNKLEFIWKKFCCHNFWHSKFFAFIICIINIFFIFFIISCKINRDIYKNNKVHFSNVFNNKEIIELQTNDITESEETVIGLKSMYIGIIICITFLGLKKGVFGITLGTFIGACLGIWLAILFPSIIYFMELIWRNTFNT</sequence>
<keyword evidence="1" id="KW-0472">Membrane</keyword>
<dbReference type="RefSeq" id="WP_304515351.1">
    <property type="nucleotide sequence ID" value="NZ_JAOSID010000004.1"/>
</dbReference>
<dbReference type="Proteomes" id="UP001172036">
    <property type="component" value="Unassembled WGS sequence"/>
</dbReference>
<evidence type="ECO:0000313" key="3">
    <source>
        <dbReference type="Proteomes" id="UP001172036"/>
    </source>
</evidence>
<feature type="transmembrane region" description="Helical" evidence="1">
    <location>
        <begin position="110"/>
        <end position="130"/>
    </location>
</feature>
<feature type="transmembrane region" description="Helical" evidence="1">
    <location>
        <begin position="80"/>
        <end position="98"/>
    </location>
</feature>
<proteinExistence type="predicted"/>
<evidence type="ECO:0000256" key="1">
    <source>
        <dbReference type="SAM" id="Phobius"/>
    </source>
</evidence>
<accession>A0ABT9DDM7</accession>
<comment type="caution">
    <text evidence="2">The sequence shown here is derived from an EMBL/GenBank/DDBJ whole genome shotgun (WGS) entry which is preliminary data.</text>
</comment>
<keyword evidence="1" id="KW-1133">Transmembrane helix</keyword>